<dbReference type="EC" id="3.6.5.n1" evidence="11 12"/>
<dbReference type="InterPro" id="IPR035654">
    <property type="entry name" value="LepA_IV"/>
</dbReference>
<comment type="subcellular location">
    <subcellularLocation>
        <location evidence="12">Cell membrane</location>
        <topology evidence="12">Peripheral membrane protein</topology>
        <orientation evidence="12">Cytoplasmic side</orientation>
    </subcellularLocation>
</comment>
<dbReference type="Gene3D" id="2.40.30.10">
    <property type="entry name" value="Translation factors"/>
    <property type="match status" value="1"/>
</dbReference>
<evidence type="ECO:0000256" key="6">
    <source>
        <dbReference type="ARBA" id="ARBA00023134"/>
    </source>
</evidence>
<feature type="domain" description="Tr-type G" evidence="13">
    <location>
        <begin position="36"/>
        <end position="217"/>
    </location>
</feature>
<name>A0A542E6A7_9MICO</name>
<comment type="function">
    <text evidence="9 12">Required for accurate and efficient protein synthesis under certain stress conditions. May act as a fidelity factor of the translation reaction, by catalyzing a one-codon backward translocation of tRNAs on improperly translocated ribosomes. Back-translocation proceeds from a post-translocation (POST) complex to a pre-translocation (PRE) complex, thus giving elongation factor G a second chance to translocate the tRNAs correctly. Binds to ribosomes in a GTP-dependent manner.</text>
</comment>
<evidence type="ECO:0000256" key="7">
    <source>
        <dbReference type="ARBA" id="ARBA00023136"/>
    </source>
</evidence>
<keyword evidence="15" id="KW-1185">Reference proteome</keyword>
<dbReference type="PANTHER" id="PTHR43512">
    <property type="entry name" value="TRANSLATION FACTOR GUF1-RELATED"/>
    <property type="match status" value="1"/>
</dbReference>
<evidence type="ECO:0000259" key="13">
    <source>
        <dbReference type="PROSITE" id="PS51722"/>
    </source>
</evidence>
<evidence type="ECO:0000256" key="5">
    <source>
        <dbReference type="ARBA" id="ARBA00022917"/>
    </source>
</evidence>
<dbReference type="Pfam" id="PF00679">
    <property type="entry name" value="EFG_C"/>
    <property type="match status" value="1"/>
</dbReference>
<dbReference type="SUPFAM" id="SSF54980">
    <property type="entry name" value="EF-G C-terminal domain-like"/>
    <property type="match status" value="2"/>
</dbReference>
<dbReference type="GO" id="GO:0003924">
    <property type="term" value="F:GTPase activity"/>
    <property type="evidence" value="ECO:0007669"/>
    <property type="project" value="UniProtKB-UniRule"/>
</dbReference>
<dbReference type="CDD" id="cd01890">
    <property type="entry name" value="LepA"/>
    <property type="match status" value="1"/>
</dbReference>
<feature type="binding site" evidence="12">
    <location>
        <begin position="164"/>
        <end position="167"/>
    </location>
    <ligand>
        <name>GTP</name>
        <dbReference type="ChEBI" id="CHEBI:37565"/>
    </ligand>
</feature>
<evidence type="ECO:0000256" key="11">
    <source>
        <dbReference type="ARBA" id="ARBA00066744"/>
    </source>
</evidence>
<dbReference type="SUPFAM" id="SSF52540">
    <property type="entry name" value="P-loop containing nucleoside triphosphate hydrolases"/>
    <property type="match status" value="1"/>
</dbReference>
<dbReference type="InterPro" id="IPR000795">
    <property type="entry name" value="T_Tr_GTP-bd_dom"/>
</dbReference>
<dbReference type="Gene3D" id="3.30.70.870">
    <property type="entry name" value="Elongation Factor G (Translational Gtpase), domain 3"/>
    <property type="match status" value="1"/>
</dbReference>
<evidence type="ECO:0000256" key="9">
    <source>
        <dbReference type="ARBA" id="ARBA00057626"/>
    </source>
</evidence>
<dbReference type="GO" id="GO:0005886">
    <property type="term" value="C:plasma membrane"/>
    <property type="evidence" value="ECO:0007669"/>
    <property type="project" value="UniProtKB-SubCell"/>
</dbReference>
<accession>A0A542E6A7</accession>
<keyword evidence="2 12" id="KW-1003">Cell membrane</keyword>
<dbReference type="InterPro" id="IPR027417">
    <property type="entry name" value="P-loop_NTPase"/>
</dbReference>
<dbReference type="FunFam" id="3.30.70.240:FF:000007">
    <property type="entry name" value="Translation factor GUF1, mitochondrial"/>
    <property type="match status" value="1"/>
</dbReference>
<comment type="caution">
    <text evidence="14">The sequence shown here is derived from an EMBL/GenBank/DDBJ whole genome shotgun (WGS) entry which is preliminary data.</text>
</comment>
<dbReference type="CDD" id="cd16260">
    <property type="entry name" value="EF4_III"/>
    <property type="match status" value="1"/>
</dbReference>
<evidence type="ECO:0000256" key="2">
    <source>
        <dbReference type="ARBA" id="ARBA00022475"/>
    </source>
</evidence>
<dbReference type="FunFam" id="3.40.50.300:FF:000078">
    <property type="entry name" value="Elongation factor 4"/>
    <property type="match status" value="1"/>
</dbReference>
<sequence>MGIPPGPHPFPQTVEDQPLVSPRARTALTPHATPPDLIRNFCIIAHIDHGKSTLADRMLQLTGVVDDRAMRAQYLDRMDIERERGITIKSQAVRMPWESEGTTYALNMIDTPGHVDFTYEVSRSLAACEGAVLLVDAAQGIEAQTLANLYLAMENDLAIIPVLNKIDLPAAQPEKFAEELAKLVGCEPEDCLQVSGKTGVGVEALLDRIVEQMPAPVGDPSAPARAMIFDSVYDTYRGVVTYVRVIDGDLNPREKIAMMSTRATHELLEIGVISPEPVPGKGLGVGEVGYLITGVKDVRQSRVGDTVTNAAKPAAAALGGYRDPKPMVFSGLYPIDGSDYPALREALDKLKLNDAALVYEPETSVALGFGFRVGFLGMLHLEIVRERLEREFDLDLISTLPSVFYDVTMEGNKHVEVTNPSEYPDGKITEVREPVVRGTILAPSEFIGAIMELCQQRRGNLRGMDYISEERVEMRYTLPLAEIVFDFFDQLKSRTRGYASFDYEPDGDQVSDLVRVDILLQGEQVDAFSSIVHKDKAYAYGVSMAGKLRELIPRQQFEVPIQAAIGSRIIARENIRAIRKDVLAKCYGGDITRKRKLLEKQKEGKKRMKMVGRVEVPQEAFIAALSSESGPGSKK</sequence>
<dbReference type="EMBL" id="VFMN01000001">
    <property type="protein sequence ID" value="TQJ10857.1"/>
    <property type="molecule type" value="Genomic_DNA"/>
</dbReference>
<evidence type="ECO:0000256" key="3">
    <source>
        <dbReference type="ARBA" id="ARBA00022741"/>
    </source>
</evidence>
<feature type="binding site" evidence="12">
    <location>
        <begin position="48"/>
        <end position="53"/>
    </location>
    <ligand>
        <name>GTP</name>
        <dbReference type="ChEBI" id="CHEBI:37565"/>
    </ligand>
</feature>
<dbReference type="CDD" id="cd03709">
    <property type="entry name" value="lepA_C"/>
    <property type="match status" value="1"/>
</dbReference>
<dbReference type="SUPFAM" id="SSF50447">
    <property type="entry name" value="Translation proteins"/>
    <property type="match status" value="1"/>
</dbReference>
<dbReference type="InterPro" id="IPR013842">
    <property type="entry name" value="LepA_CTD"/>
</dbReference>
<dbReference type="Gene3D" id="3.30.70.240">
    <property type="match status" value="1"/>
</dbReference>
<dbReference type="FunFam" id="3.30.70.2570:FF:000001">
    <property type="entry name" value="Translation factor GUF1, mitochondrial"/>
    <property type="match status" value="1"/>
</dbReference>
<keyword evidence="7 12" id="KW-0472">Membrane</keyword>
<dbReference type="InterPro" id="IPR031157">
    <property type="entry name" value="G_TR_CS"/>
</dbReference>
<dbReference type="InterPro" id="IPR038363">
    <property type="entry name" value="LepA_C_sf"/>
</dbReference>
<evidence type="ECO:0000256" key="4">
    <source>
        <dbReference type="ARBA" id="ARBA00022801"/>
    </source>
</evidence>
<keyword evidence="3 12" id="KW-0547">Nucleotide-binding</keyword>
<dbReference type="InterPro" id="IPR035647">
    <property type="entry name" value="EFG_III/V"/>
</dbReference>
<evidence type="ECO:0000256" key="12">
    <source>
        <dbReference type="HAMAP-Rule" id="MF_00071"/>
    </source>
</evidence>
<dbReference type="InterPro" id="IPR006297">
    <property type="entry name" value="EF-4"/>
</dbReference>
<protein>
    <recommendedName>
        <fullName evidence="11 12">Elongation factor 4</fullName>
        <shortName evidence="12">EF-4</shortName>
        <ecNumber evidence="11 12">3.6.5.n1</ecNumber>
    </recommendedName>
    <alternativeName>
        <fullName evidence="12">Ribosomal back-translocase LepA</fullName>
    </alternativeName>
</protein>
<dbReference type="Pfam" id="PF00009">
    <property type="entry name" value="GTP_EFTU"/>
    <property type="match status" value="1"/>
</dbReference>
<keyword evidence="5 12" id="KW-0648">Protein biosynthesis</keyword>
<keyword evidence="4 12" id="KW-0378">Hydrolase</keyword>
<dbReference type="NCBIfam" id="TIGR01393">
    <property type="entry name" value="lepA"/>
    <property type="match status" value="1"/>
</dbReference>
<gene>
    <name evidence="12" type="primary">lepA</name>
    <name evidence="14" type="ORF">FB458_3998</name>
</gene>
<dbReference type="Pfam" id="PF06421">
    <property type="entry name" value="LepA_C"/>
    <property type="match status" value="1"/>
</dbReference>
<dbReference type="GO" id="GO:0005525">
    <property type="term" value="F:GTP binding"/>
    <property type="evidence" value="ECO:0007669"/>
    <property type="project" value="UniProtKB-UniRule"/>
</dbReference>
<dbReference type="CDD" id="cd03699">
    <property type="entry name" value="EF4_II"/>
    <property type="match status" value="1"/>
</dbReference>
<dbReference type="Proteomes" id="UP000317893">
    <property type="component" value="Unassembled WGS sequence"/>
</dbReference>
<dbReference type="Gene3D" id="3.30.70.2570">
    <property type="entry name" value="Elongation factor 4, C-terminal domain"/>
    <property type="match status" value="1"/>
</dbReference>
<dbReference type="GO" id="GO:0003746">
    <property type="term" value="F:translation elongation factor activity"/>
    <property type="evidence" value="ECO:0007669"/>
    <property type="project" value="UniProtKB-UniRule"/>
</dbReference>
<dbReference type="FunFam" id="2.40.30.10:FF:000015">
    <property type="entry name" value="Translation factor GUF1, mitochondrial"/>
    <property type="match status" value="1"/>
</dbReference>
<dbReference type="NCBIfam" id="TIGR00231">
    <property type="entry name" value="small_GTP"/>
    <property type="match status" value="1"/>
</dbReference>
<dbReference type="InterPro" id="IPR000640">
    <property type="entry name" value="EFG_V-like"/>
</dbReference>
<evidence type="ECO:0000313" key="15">
    <source>
        <dbReference type="Proteomes" id="UP000317893"/>
    </source>
</evidence>
<comment type="catalytic activity">
    <reaction evidence="8 12">
        <text>GTP + H2O = GDP + phosphate + H(+)</text>
        <dbReference type="Rhea" id="RHEA:19669"/>
        <dbReference type="ChEBI" id="CHEBI:15377"/>
        <dbReference type="ChEBI" id="CHEBI:15378"/>
        <dbReference type="ChEBI" id="CHEBI:37565"/>
        <dbReference type="ChEBI" id="CHEBI:43474"/>
        <dbReference type="ChEBI" id="CHEBI:58189"/>
        <dbReference type="EC" id="3.6.5.n1"/>
    </reaction>
</comment>
<dbReference type="PROSITE" id="PS00301">
    <property type="entry name" value="G_TR_1"/>
    <property type="match status" value="1"/>
</dbReference>
<reference evidence="14 15" key="1">
    <citation type="submission" date="2019-06" db="EMBL/GenBank/DDBJ databases">
        <title>Sequencing the genomes of 1000 actinobacteria strains.</title>
        <authorList>
            <person name="Klenk H.-P."/>
        </authorList>
    </citation>
    <scope>NUCLEOTIDE SEQUENCE [LARGE SCALE GENOMIC DNA]</scope>
    <source>
        <strain evidence="14 15">DSM 18607</strain>
    </source>
</reference>
<evidence type="ECO:0000256" key="10">
    <source>
        <dbReference type="ARBA" id="ARBA00061052"/>
    </source>
</evidence>
<dbReference type="SMART" id="SM00838">
    <property type="entry name" value="EFG_C"/>
    <property type="match status" value="1"/>
</dbReference>
<dbReference type="Gene3D" id="3.40.50.300">
    <property type="entry name" value="P-loop containing nucleotide triphosphate hydrolases"/>
    <property type="match status" value="1"/>
</dbReference>
<dbReference type="GO" id="GO:0045727">
    <property type="term" value="P:positive regulation of translation"/>
    <property type="evidence" value="ECO:0007669"/>
    <property type="project" value="UniProtKB-UniRule"/>
</dbReference>
<dbReference type="HAMAP" id="MF_00071">
    <property type="entry name" value="LepA"/>
    <property type="match status" value="1"/>
</dbReference>
<organism evidence="14 15">
    <name type="scientific">Lapillicoccus jejuensis</name>
    <dbReference type="NCBI Taxonomy" id="402171"/>
    <lineage>
        <taxon>Bacteria</taxon>
        <taxon>Bacillati</taxon>
        <taxon>Actinomycetota</taxon>
        <taxon>Actinomycetes</taxon>
        <taxon>Micrococcales</taxon>
        <taxon>Intrasporangiaceae</taxon>
        <taxon>Lapillicoccus</taxon>
    </lineage>
</organism>
<dbReference type="PROSITE" id="PS51722">
    <property type="entry name" value="G_TR_2"/>
    <property type="match status" value="1"/>
</dbReference>
<evidence type="ECO:0000313" key="14">
    <source>
        <dbReference type="EMBL" id="TQJ10857.1"/>
    </source>
</evidence>
<dbReference type="InterPro" id="IPR005225">
    <property type="entry name" value="Small_GTP-bd"/>
</dbReference>
<dbReference type="PANTHER" id="PTHR43512:SF4">
    <property type="entry name" value="TRANSLATION FACTOR GUF1 HOMOLOG, CHLOROPLASTIC"/>
    <property type="match status" value="1"/>
</dbReference>
<dbReference type="InterPro" id="IPR009000">
    <property type="entry name" value="Transl_B-barrel_sf"/>
</dbReference>
<dbReference type="PRINTS" id="PR00315">
    <property type="entry name" value="ELONGATNFCT"/>
</dbReference>
<comment type="similarity">
    <text evidence="10">Belongs to the GTP-binding elongation factor family. LepA subfamily.</text>
</comment>
<proteinExistence type="inferred from homology"/>
<dbReference type="AlphaFoldDB" id="A0A542E6A7"/>
<comment type="similarity">
    <text evidence="1 12">Belongs to the TRAFAC class translation factor GTPase superfamily. Classic translation factor GTPase family. LepA subfamily.</text>
</comment>
<keyword evidence="6 12" id="KW-0342">GTP-binding</keyword>
<evidence type="ECO:0000256" key="1">
    <source>
        <dbReference type="ARBA" id="ARBA00005454"/>
    </source>
</evidence>
<evidence type="ECO:0000256" key="8">
    <source>
        <dbReference type="ARBA" id="ARBA00050293"/>
    </source>
</evidence>
<dbReference type="FunFam" id="3.30.70.870:FF:000004">
    <property type="entry name" value="Translation factor GUF1, mitochondrial"/>
    <property type="match status" value="1"/>
</dbReference>
<dbReference type="GO" id="GO:0043022">
    <property type="term" value="F:ribosome binding"/>
    <property type="evidence" value="ECO:0007669"/>
    <property type="project" value="UniProtKB-UniRule"/>
</dbReference>